<evidence type="ECO:0000313" key="4">
    <source>
        <dbReference type="Proteomes" id="UP000681340"/>
    </source>
</evidence>
<sequence>MVFTGMMSESTQPPAVWSRPGGAWGSGTVTGPGVPPLVPPPAPPESPPVDGPQRRRRQMLIFGGIAGAILAVGLVVILIVALSSEGNPFDRKASAPTDLRPPLAQMCPAPTVAPSADPTGRPSAPPPAAPGERTTDPDAGISYKKYGAPWVPWDTTWRAGTLEVPYRVGQHFVTEQYSGGSYHASILSAAVPAADNDAVTVDLKCVGRQVAADVRAEYYPQPNTVEPVRDEMTTLGGRPAWVSEFRLHFKAAGLTATDELSAVAVIDVGKTTAAVLYVSIPGTHKQFDSVIDDVLESVRPL</sequence>
<keyword evidence="4" id="KW-1185">Reference proteome</keyword>
<accession>A0A919SIV4</accession>
<dbReference type="EMBL" id="BOQL01000042">
    <property type="protein sequence ID" value="GIM72755.1"/>
    <property type="molecule type" value="Genomic_DNA"/>
</dbReference>
<dbReference type="Proteomes" id="UP000681340">
    <property type="component" value="Unassembled WGS sequence"/>
</dbReference>
<reference evidence="3" key="1">
    <citation type="submission" date="2021-03" db="EMBL/GenBank/DDBJ databases">
        <title>Whole genome shotgun sequence of Actinoplanes auranticolor NBRC 12245.</title>
        <authorList>
            <person name="Komaki H."/>
            <person name="Tamura T."/>
        </authorList>
    </citation>
    <scope>NUCLEOTIDE SEQUENCE</scope>
    <source>
        <strain evidence="3">NBRC 12245</strain>
    </source>
</reference>
<evidence type="ECO:0000256" key="2">
    <source>
        <dbReference type="SAM" id="Phobius"/>
    </source>
</evidence>
<feature type="region of interest" description="Disordered" evidence="1">
    <location>
        <begin position="89"/>
        <end position="141"/>
    </location>
</feature>
<keyword evidence="2" id="KW-0812">Transmembrane</keyword>
<dbReference type="AlphaFoldDB" id="A0A919SIV4"/>
<keyword evidence="2" id="KW-0472">Membrane</keyword>
<feature type="transmembrane region" description="Helical" evidence="2">
    <location>
        <begin position="60"/>
        <end position="82"/>
    </location>
</feature>
<name>A0A919SIV4_9ACTN</name>
<protein>
    <submittedName>
        <fullName evidence="3">Uncharacterized protein</fullName>
    </submittedName>
</protein>
<feature type="region of interest" description="Disordered" evidence="1">
    <location>
        <begin position="1"/>
        <end position="53"/>
    </location>
</feature>
<keyword evidence="2" id="KW-1133">Transmembrane helix</keyword>
<evidence type="ECO:0000313" key="3">
    <source>
        <dbReference type="EMBL" id="GIM72755.1"/>
    </source>
</evidence>
<comment type="caution">
    <text evidence="3">The sequence shown here is derived from an EMBL/GenBank/DDBJ whole genome shotgun (WGS) entry which is preliminary data.</text>
</comment>
<feature type="compositionally biased region" description="Pro residues" evidence="1">
    <location>
        <begin position="33"/>
        <end position="50"/>
    </location>
</feature>
<proteinExistence type="predicted"/>
<evidence type="ECO:0000256" key="1">
    <source>
        <dbReference type="SAM" id="MobiDB-lite"/>
    </source>
</evidence>
<organism evidence="3 4">
    <name type="scientific">Actinoplanes auranticolor</name>
    <dbReference type="NCBI Taxonomy" id="47988"/>
    <lineage>
        <taxon>Bacteria</taxon>
        <taxon>Bacillati</taxon>
        <taxon>Actinomycetota</taxon>
        <taxon>Actinomycetes</taxon>
        <taxon>Micromonosporales</taxon>
        <taxon>Micromonosporaceae</taxon>
        <taxon>Actinoplanes</taxon>
    </lineage>
</organism>
<gene>
    <name evidence="3" type="ORF">Aau02nite_52670</name>
</gene>